<dbReference type="InterPro" id="IPR002446">
    <property type="entry name" value="Lipocalin_bac"/>
</dbReference>
<keyword evidence="5" id="KW-1185">Reference proteome</keyword>
<name>A0A1G9FDU1_9BACT</name>
<dbReference type="InterPro" id="IPR022272">
    <property type="entry name" value="Lipocalin_CS"/>
</dbReference>
<evidence type="ECO:0000313" key="5">
    <source>
        <dbReference type="Proteomes" id="UP000198510"/>
    </source>
</evidence>
<sequence>MTARAVRKARTLPPLQVAAHVDLEKYMGTWYEIGRYPLASEDGCTEAQATYTLRPDGHVQVINQCLKNGEIKDVRGTAKVVDPTTNAKLKVTFFWPFKGDYWIMKVGPEQEGIGYRYALVGHPYRETLWILAREASLPQETLDELLTLAQQQGYEDLDRMVWRNDGTH</sequence>
<reference evidence="4 5" key="1">
    <citation type="submission" date="2016-10" db="EMBL/GenBank/DDBJ databases">
        <authorList>
            <person name="de Groot N.N."/>
        </authorList>
    </citation>
    <scope>NUCLEOTIDE SEQUENCE [LARGE SCALE GENOMIC DNA]</scope>
    <source>
        <strain evidence="4 5">DSM 25186</strain>
    </source>
</reference>
<dbReference type="Proteomes" id="UP000198510">
    <property type="component" value="Unassembled WGS sequence"/>
</dbReference>
<protein>
    <submittedName>
        <fullName evidence="4">Apolipoprotein D and lipocalin family protein</fullName>
    </submittedName>
</protein>
<evidence type="ECO:0000259" key="3">
    <source>
        <dbReference type="Pfam" id="PF08212"/>
    </source>
</evidence>
<evidence type="ECO:0000256" key="2">
    <source>
        <dbReference type="PIRNR" id="PIRNR036893"/>
    </source>
</evidence>
<evidence type="ECO:0000313" key="4">
    <source>
        <dbReference type="EMBL" id="SDK86506.1"/>
    </source>
</evidence>
<dbReference type="STRING" id="1075417.SAMN05421823_103748"/>
<dbReference type="InterPro" id="IPR047202">
    <property type="entry name" value="Lipocalin_Blc-like_dom"/>
</dbReference>
<dbReference type="PROSITE" id="PS00213">
    <property type="entry name" value="LIPOCALIN"/>
    <property type="match status" value="1"/>
</dbReference>
<evidence type="ECO:0000256" key="1">
    <source>
        <dbReference type="ARBA" id="ARBA00006889"/>
    </source>
</evidence>
<dbReference type="AlphaFoldDB" id="A0A1G9FDU1"/>
<gene>
    <name evidence="4" type="ORF">SAMN05421823_103748</name>
</gene>
<dbReference type="InterPro" id="IPR022271">
    <property type="entry name" value="Lipocalin_ApoD"/>
</dbReference>
<dbReference type="Gene3D" id="2.40.128.20">
    <property type="match status" value="1"/>
</dbReference>
<dbReference type="GO" id="GO:0006950">
    <property type="term" value="P:response to stress"/>
    <property type="evidence" value="ECO:0007669"/>
    <property type="project" value="UniProtKB-ARBA"/>
</dbReference>
<organism evidence="4 5">
    <name type="scientific">Catalinimonas alkaloidigena</name>
    <dbReference type="NCBI Taxonomy" id="1075417"/>
    <lineage>
        <taxon>Bacteria</taxon>
        <taxon>Pseudomonadati</taxon>
        <taxon>Bacteroidota</taxon>
        <taxon>Cytophagia</taxon>
        <taxon>Cytophagales</taxon>
        <taxon>Catalimonadaceae</taxon>
        <taxon>Catalinimonas</taxon>
    </lineage>
</organism>
<accession>A0A1G9FDU1</accession>
<dbReference type="PRINTS" id="PR01171">
    <property type="entry name" value="BCTLIPOCALIN"/>
</dbReference>
<keyword evidence="4" id="KW-0449">Lipoprotein</keyword>
<dbReference type="Pfam" id="PF08212">
    <property type="entry name" value="Lipocalin_2"/>
    <property type="match status" value="1"/>
</dbReference>
<dbReference type="InterPro" id="IPR000566">
    <property type="entry name" value="Lipocln_cytosolic_FA-bd_dom"/>
</dbReference>
<dbReference type="PIRSF" id="PIRSF036893">
    <property type="entry name" value="Lipocalin_ApoD"/>
    <property type="match status" value="1"/>
</dbReference>
<dbReference type="EMBL" id="FNFO01000003">
    <property type="protein sequence ID" value="SDK86506.1"/>
    <property type="molecule type" value="Genomic_DNA"/>
</dbReference>
<dbReference type="InterPro" id="IPR012674">
    <property type="entry name" value="Calycin"/>
</dbReference>
<proteinExistence type="inferred from homology"/>
<feature type="domain" description="Lipocalin/cytosolic fatty-acid binding" evidence="3">
    <location>
        <begin position="21"/>
        <end position="162"/>
    </location>
</feature>
<dbReference type="PANTHER" id="PTHR10612:SF34">
    <property type="entry name" value="APOLIPOPROTEIN D"/>
    <property type="match status" value="1"/>
</dbReference>
<dbReference type="SUPFAM" id="SSF50814">
    <property type="entry name" value="Lipocalins"/>
    <property type="match status" value="1"/>
</dbReference>
<dbReference type="CDD" id="cd19438">
    <property type="entry name" value="lipocalin_Blc-like"/>
    <property type="match status" value="1"/>
</dbReference>
<comment type="similarity">
    <text evidence="1 2">Belongs to the calycin superfamily. Lipocalin family.</text>
</comment>
<dbReference type="PANTHER" id="PTHR10612">
    <property type="entry name" value="APOLIPOPROTEIN D"/>
    <property type="match status" value="1"/>
</dbReference>